<organism evidence="1 2">
    <name type="scientific">Solanum verrucosum</name>
    <dbReference type="NCBI Taxonomy" id="315347"/>
    <lineage>
        <taxon>Eukaryota</taxon>
        <taxon>Viridiplantae</taxon>
        <taxon>Streptophyta</taxon>
        <taxon>Embryophyta</taxon>
        <taxon>Tracheophyta</taxon>
        <taxon>Spermatophyta</taxon>
        <taxon>Magnoliopsida</taxon>
        <taxon>eudicotyledons</taxon>
        <taxon>Gunneridae</taxon>
        <taxon>Pentapetalae</taxon>
        <taxon>asterids</taxon>
        <taxon>lamiids</taxon>
        <taxon>Solanales</taxon>
        <taxon>Solanaceae</taxon>
        <taxon>Solanoideae</taxon>
        <taxon>Solaneae</taxon>
        <taxon>Solanum</taxon>
    </lineage>
</organism>
<protein>
    <submittedName>
        <fullName evidence="1">Uncharacterized protein</fullName>
    </submittedName>
</protein>
<reference evidence="1" key="1">
    <citation type="submission" date="2023-08" db="EMBL/GenBank/DDBJ databases">
        <title>A de novo genome assembly of Solanum verrucosum Schlechtendal, a Mexican diploid species geographically isolated from the other diploid A-genome species in potato relatives.</title>
        <authorList>
            <person name="Hosaka K."/>
        </authorList>
    </citation>
    <scope>NUCLEOTIDE SEQUENCE</scope>
    <source>
        <tissue evidence="1">Young leaves</tissue>
    </source>
</reference>
<keyword evidence="2" id="KW-1185">Reference proteome</keyword>
<dbReference type="EMBL" id="CP133617">
    <property type="protein sequence ID" value="WMV33204.1"/>
    <property type="molecule type" value="Genomic_DNA"/>
</dbReference>
<name>A0AAF0TUY3_SOLVR</name>
<evidence type="ECO:0000313" key="2">
    <source>
        <dbReference type="Proteomes" id="UP001234989"/>
    </source>
</evidence>
<gene>
    <name evidence="1" type="ORF">MTR67_026589</name>
</gene>
<proteinExistence type="predicted"/>
<evidence type="ECO:0000313" key="1">
    <source>
        <dbReference type="EMBL" id="WMV33204.1"/>
    </source>
</evidence>
<sequence length="86" mass="9552">MPVAQGIISKLVHLLNFSSLLEIRKKTVSAIAKISTVASSKLFLFAGDLCILKEFLRILESLNVLGKEKICIALQALDQEEEFHLL</sequence>
<dbReference type="AlphaFoldDB" id="A0AAF0TUY3"/>
<dbReference type="Proteomes" id="UP001234989">
    <property type="component" value="Chromosome 6"/>
</dbReference>
<accession>A0AAF0TUY3</accession>